<dbReference type="Pfam" id="PF07388">
    <property type="entry name" value="A-2_8-polyST"/>
    <property type="match status" value="1"/>
</dbReference>
<comment type="caution">
    <text evidence="1">The sequence shown here is derived from an EMBL/GenBank/DDBJ whole genome shotgun (WGS) entry which is preliminary data.</text>
</comment>
<organism evidence="1 2">
    <name type="scientific">Microbacterium arabinogalactanolyticum</name>
    <dbReference type="NCBI Taxonomy" id="69365"/>
    <lineage>
        <taxon>Bacteria</taxon>
        <taxon>Bacillati</taxon>
        <taxon>Actinomycetota</taxon>
        <taxon>Actinomycetes</taxon>
        <taxon>Micrococcales</taxon>
        <taxon>Microbacteriaceae</taxon>
        <taxon>Microbacterium</taxon>
    </lineage>
</organism>
<reference evidence="1" key="1">
    <citation type="submission" date="2022-08" db="EMBL/GenBank/DDBJ databases">
        <title>Draft genome sequence of Microbacterium arabinogalactanolyticum JCM 9171.</title>
        <authorList>
            <person name="Fujita K."/>
            <person name="Ishiwata A."/>
            <person name="Fushinobu S."/>
        </authorList>
    </citation>
    <scope>NUCLEOTIDE SEQUENCE</scope>
    <source>
        <strain evidence="1">JCM 9171</strain>
    </source>
</reference>
<evidence type="ECO:0000313" key="2">
    <source>
        <dbReference type="Proteomes" id="UP001165068"/>
    </source>
</evidence>
<evidence type="ECO:0000313" key="1">
    <source>
        <dbReference type="EMBL" id="GLC83898.1"/>
    </source>
</evidence>
<dbReference type="EMBL" id="BRZC01000003">
    <property type="protein sequence ID" value="GLC83898.1"/>
    <property type="molecule type" value="Genomic_DNA"/>
</dbReference>
<dbReference type="Proteomes" id="UP001165068">
    <property type="component" value="Unassembled WGS sequence"/>
</dbReference>
<proteinExistence type="predicted"/>
<dbReference type="InterPro" id="IPR010866">
    <property type="entry name" value="A-2_8-polyST"/>
</dbReference>
<sequence>MIQLFALHSGYGLMAAAAALDSGLLGEAEQRILVPMNTASVPETAVDLAGSPRFAALRARFDRVEPLNALIDPLHPTAWKPDEQDLPMLERLFRRAWGLGGAQLELFVQSPQVAPARTLMALFHDAQLGVIGDGLMTYAPIRSRLPRRITERVGRVVHPDVVPGVEPLVFASTDAACVPVPPPAFAAVLQEVGEAEPDAALDALAGDPVPTGLVLGQYLAALGLVSAAEEQGMQVAMIDRAADAGVQRIVFKPHPSAAPGLTASLAARAGERGIGFAVYAGDQPAEHVAARLAATDVVAGFSTALPTVRALYGTRVHAVGTGTVLARLHPYQNSNRMPATIVDAMERSAPDLRGLVEAVGYAMQPEIMAHLRSRAVDVLGALPAAERERYVPAARLRALELPGAPAPTRMQRLMEPAGGIGRLEELRLTAAGAKRRAARVWKAASGR</sequence>
<keyword evidence="2" id="KW-1185">Reference proteome</keyword>
<protein>
    <submittedName>
        <fullName evidence="1">Uncharacterized protein</fullName>
    </submittedName>
</protein>
<name>A0ABQ5NDM4_9MICO</name>
<gene>
    <name evidence="1" type="ORF">MIAR_04860</name>
</gene>
<dbReference type="RefSeq" id="WP_285630766.1">
    <property type="nucleotide sequence ID" value="NZ_BAAAUK010000003.1"/>
</dbReference>
<accession>A0ABQ5NDM4</accession>